<dbReference type="InterPro" id="IPR022948">
    <property type="entry name" value="COD_ChbG_bac"/>
</dbReference>
<protein>
    <recommendedName>
        <fullName evidence="8">Carbohydrate deacetylase</fullName>
    </recommendedName>
</protein>
<dbReference type="GO" id="GO:0046872">
    <property type="term" value="F:metal ion binding"/>
    <property type="evidence" value="ECO:0007669"/>
    <property type="project" value="UniProtKB-KW"/>
</dbReference>
<keyword evidence="5" id="KW-0119">Carbohydrate metabolism</keyword>
<evidence type="ECO:0000313" key="7">
    <source>
        <dbReference type="Proteomes" id="UP000184184"/>
    </source>
</evidence>
<dbReference type="SUPFAM" id="SSF88713">
    <property type="entry name" value="Glycoside hydrolase/deacetylase"/>
    <property type="match status" value="1"/>
</dbReference>
<evidence type="ECO:0000256" key="4">
    <source>
        <dbReference type="ARBA" id="ARBA00022842"/>
    </source>
</evidence>
<keyword evidence="2" id="KW-0479">Metal-binding</keyword>
<evidence type="ECO:0000256" key="5">
    <source>
        <dbReference type="ARBA" id="ARBA00023277"/>
    </source>
</evidence>
<dbReference type="GO" id="GO:0016811">
    <property type="term" value="F:hydrolase activity, acting on carbon-nitrogen (but not peptide) bonds, in linear amides"/>
    <property type="evidence" value="ECO:0007669"/>
    <property type="project" value="InterPro"/>
</dbReference>
<dbReference type="AlphaFoldDB" id="A0A1M7QSR1"/>
<dbReference type="Pfam" id="PF04794">
    <property type="entry name" value="YdjC"/>
    <property type="match status" value="1"/>
</dbReference>
<accession>A0A1M7QSR1</accession>
<dbReference type="InterPro" id="IPR011330">
    <property type="entry name" value="Glyco_hydro/deAcase_b/a-brl"/>
</dbReference>
<dbReference type="EMBL" id="FRCZ01000009">
    <property type="protein sequence ID" value="SHN34819.1"/>
    <property type="molecule type" value="Genomic_DNA"/>
</dbReference>
<dbReference type="NCBIfam" id="NF002559">
    <property type="entry name" value="PRK02134.1"/>
    <property type="match status" value="1"/>
</dbReference>
<dbReference type="RefSeq" id="WP_073203149.1">
    <property type="nucleotide sequence ID" value="NZ_FRCZ01000009.1"/>
</dbReference>
<dbReference type="GO" id="GO:0000272">
    <property type="term" value="P:polysaccharide catabolic process"/>
    <property type="evidence" value="ECO:0007669"/>
    <property type="project" value="InterPro"/>
</dbReference>
<keyword evidence="3" id="KW-0378">Hydrolase</keyword>
<name>A0A1M7QSR1_9BACI</name>
<evidence type="ECO:0000256" key="3">
    <source>
        <dbReference type="ARBA" id="ARBA00022801"/>
    </source>
</evidence>
<reference evidence="6 7" key="1">
    <citation type="submission" date="2016-11" db="EMBL/GenBank/DDBJ databases">
        <authorList>
            <person name="Jaros S."/>
            <person name="Januszkiewicz K."/>
            <person name="Wedrychowicz H."/>
        </authorList>
    </citation>
    <scope>NUCLEOTIDE SEQUENCE [LARGE SCALE GENOMIC DNA]</scope>
    <source>
        <strain evidence="6 7">CGMCC 1.10681</strain>
    </source>
</reference>
<evidence type="ECO:0000256" key="2">
    <source>
        <dbReference type="ARBA" id="ARBA00022723"/>
    </source>
</evidence>
<evidence type="ECO:0000256" key="1">
    <source>
        <dbReference type="ARBA" id="ARBA00001946"/>
    </source>
</evidence>
<organism evidence="6 7">
    <name type="scientific">Gracilibacillus kekensis</name>
    <dbReference type="NCBI Taxonomy" id="1027249"/>
    <lineage>
        <taxon>Bacteria</taxon>
        <taxon>Bacillati</taxon>
        <taxon>Bacillota</taxon>
        <taxon>Bacilli</taxon>
        <taxon>Bacillales</taxon>
        <taxon>Bacillaceae</taxon>
        <taxon>Gracilibacillus</taxon>
    </lineage>
</organism>
<evidence type="ECO:0008006" key="8">
    <source>
        <dbReference type="Google" id="ProtNLM"/>
    </source>
</evidence>
<dbReference type="Proteomes" id="UP000184184">
    <property type="component" value="Unassembled WGS sequence"/>
</dbReference>
<dbReference type="OrthoDB" id="9774177at2"/>
<proteinExistence type="predicted"/>
<keyword evidence="4" id="KW-0460">Magnesium</keyword>
<dbReference type="PANTHER" id="PTHR31609">
    <property type="entry name" value="YDJC DEACETYLASE FAMILY MEMBER"/>
    <property type="match status" value="1"/>
</dbReference>
<dbReference type="CDD" id="cd10803">
    <property type="entry name" value="YdjC_EF3048_like"/>
    <property type="match status" value="1"/>
</dbReference>
<sequence length="232" mass="26495">MNILFNADDFGLTRGVSDGIIQAHKNGVVSSTTLMMNGIATDYAVNIAKRTPSLKVGIHLTLTWGKPLHSNVSSLIDAQGYFIFTNQFRDFNLPDINEVKKEWQAQIEAFLQTGLTLHHIDSHHHIHGWEPLKEMVIELATEYKVPVRYTDSLKDQPEILLTNSLWLGFYSDGIYKDIFKQLKHKDQKSIEVMTHPGFMDLDLVNESSYTSAREEEIEILCQLDPPNWVKIL</sequence>
<keyword evidence="7" id="KW-1185">Reference proteome</keyword>
<comment type="cofactor">
    <cofactor evidence="1">
        <name>Mg(2+)</name>
        <dbReference type="ChEBI" id="CHEBI:18420"/>
    </cofactor>
</comment>
<dbReference type="PANTHER" id="PTHR31609:SF1">
    <property type="entry name" value="CARBOHYDRATE DEACETYLASE"/>
    <property type="match status" value="1"/>
</dbReference>
<dbReference type="Gene3D" id="3.20.20.370">
    <property type="entry name" value="Glycoside hydrolase/deacetylase"/>
    <property type="match status" value="1"/>
</dbReference>
<gene>
    <name evidence="6" type="ORF">SAMN05216179_3547</name>
</gene>
<dbReference type="InterPro" id="IPR006879">
    <property type="entry name" value="YdjC-like"/>
</dbReference>
<evidence type="ECO:0000313" key="6">
    <source>
        <dbReference type="EMBL" id="SHN34819.1"/>
    </source>
</evidence>
<dbReference type="GO" id="GO:0019213">
    <property type="term" value="F:deacetylase activity"/>
    <property type="evidence" value="ECO:0007669"/>
    <property type="project" value="TreeGrafter"/>
</dbReference>
<dbReference type="STRING" id="1027249.SAMN05216179_3547"/>